<evidence type="ECO:0000256" key="5">
    <source>
        <dbReference type="ARBA" id="ARBA00022617"/>
    </source>
</evidence>
<evidence type="ECO:0000256" key="1">
    <source>
        <dbReference type="ARBA" id="ARBA00004651"/>
    </source>
</evidence>
<keyword evidence="8 12" id="KW-0249">Electron transport</keyword>
<feature type="transmembrane region" description="Helical" evidence="12">
    <location>
        <begin position="12"/>
        <end position="33"/>
    </location>
</feature>
<evidence type="ECO:0000256" key="8">
    <source>
        <dbReference type="ARBA" id="ARBA00022982"/>
    </source>
</evidence>
<feature type="transmembrane region" description="Helical" evidence="12">
    <location>
        <begin position="363"/>
        <end position="384"/>
    </location>
</feature>
<proteinExistence type="inferred from homology"/>
<keyword evidence="11 12" id="KW-0472">Membrane</keyword>
<reference evidence="13 14" key="1">
    <citation type="submission" date="2021-01" db="EMBL/GenBank/DDBJ databases">
        <title>Genome public.</title>
        <authorList>
            <person name="Liu C."/>
            <person name="Sun Q."/>
        </authorList>
    </citation>
    <scope>NUCLEOTIDE SEQUENCE [LARGE SCALE GENOMIC DNA]</scope>
    <source>
        <strain evidence="13 14">YIM B02515</strain>
    </source>
</reference>
<comment type="similarity">
    <text evidence="2 12">Belongs to the cytochrome ubiquinol oxidase subunit 1 family.</text>
</comment>
<dbReference type="EMBL" id="JAESWC010000002">
    <property type="protein sequence ID" value="MBL4934813.1"/>
    <property type="molecule type" value="Genomic_DNA"/>
</dbReference>
<evidence type="ECO:0000313" key="13">
    <source>
        <dbReference type="EMBL" id="MBL4934813.1"/>
    </source>
</evidence>
<keyword evidence="5 12" id="KW-0349">Heme</keyword>
<organism evidence="13 14">
    <name type="scientific">Clostridium rhizosphaerae</name>
    <dbReference type="NCBI Taxonomy" id="2803861"/>
    <lineage>
        <taxon>Bacteria</taxon>
        <taxon>Bacillati</taxon>
        <taxon>Bacillota</taxon>
        <taxon>Clostridia</taxon>
        <taxon>Eubacteriales</taxon>
        <taxon>Clostridiaceae</taxon>
        <taxon>Clostridium</taxon>
    </lineage>
</organism>
<keyword evidence="3 12" id="KW-0813">Transport</keyword>
<feature type="transmembrane region" description="Helical" evidence="12">
    <location>
        <begin position="186"/>
        <end position="206"/>
    </location>
</feature>
<comment type="caution">
    <text evidence="13">The sequence shown here is derived from an EMBL/GenBank/DDBJ whole genome shotgun (WGS) entry which is preliminary data.</text>
</comment>
<evidence type="ECO:0000256" key="3">
    <source>
        <dbReference type="ARBA" id="ARBA00022448"/>
    </source>
</evidence>
<accession>A0ABS1T642</accession>
<dbReference type="PANTHER" id="PTHR30365:SF15">
    <property type="entry name" value="CYTOCHROME BD UBIQUINOL OXIDASE SUBUNIT 1"/>
    <property type="match status" value="1"/>
</dbReference>
<keyword evidence="14" id="KW-1185">Reference proteome</keyword>
<evidence type="ECO:0000256" key="2">
    <source>
        <dbReference type="ARBA" id="ARBA00009819"/>
    </source>
</evidence>
<name>A0ABS1T642_9CLOT</name>
<evidence type="ECO:0000313" key="14">
    <source>
        <dbReference type="Proteomes" id="UP000632377"/>
    </source>
</evidence>
<feature type="transmembrane region" description="Helical" evidence="12">
    <location>
        <begin position="412"/>
        <end position="436"/>
    </location>
</feature>
<evidence type="ECO:0000256" key="10">
    <source>
        <dbReference type="ARBA" id="ARBA00023004"/>
    </source>
</evidence>
<dbReference type="PANTHER" id="PTHR30365">
    <property type="entry name" value="CYTOCHROME D UBIQUINOL OXIDASE"/>
    <property type="match status" value="1"/>
</dbReference>
<dbReference type="Proteomes" id="UP000632377">
    <property type="component" value="Unassembled WGS sequence"/>
</dbReference>
<dbReference type="Pfam" id="PF01654">
    <property type="entry name" value="Cyt_bd_oxida_I"/>
    <property type="match status" value="1"/>
</dbReference>
<keyword evidence="7 12" id="KW-0479">Metal-binding</keyword>
<keyword evidence="6 12" id="KW-0812">Transmembrane</keyword>
<keyword evidence="10 12" id="KW-0408">Iron</keyword>
<evidence type="ECO:0000256" key="12">
    <source>
        <dbReference type="PIRNR" id="PIRNR006446"/>
    </source>
</evidence>
<dbReference type="InterPro" id="IPR002585">
    <property type="entry name" value="Cyt-d_ubiquinol_oxidase_su_1"/>
</dbReference>
<gene>
    <name evidence="13" type="ORF">JK636_03470</name>
</gene>
<dbReference type="PIRSF" id="PIRSF006446">
    <property type="entry name" value="Cyt_quinol_oxidase_1"/>
    <property type="match status" value="1"/>
</dbReference>
<feature type="transmembrane region" description="Helical" evidence="12">
    <location>
        <begin position="128"/>
        <end position="145"/>
    </location>
</feature>
<evidence type="ECO:0000256" key="4">
    <source>
        <dbReference type="ARBA" id="ARBA00022475"/>
    </source>
</evidence>
<evidence type="ECO:0000256" key="6">
    <source>
        <dbReference type="ARBA" id="ARBA00022692"/>
    </source>
</evidence>
<keyword evidence="4 12" id="KW-1003">Cell membrane</keyword>
<feature type="transmembrane region" description="Helical" evidence="12">
    <location>
        <begin position="54"/>
        <end position="72"/>
    </location>
</feature>
<evidence type="ECO:0000256" key="11">
    <source>
        <dbReference type="ARBA" id="ARBA00023136"/>
    </source>
</evidence>
<evidence type="ECO:0000256" key="9">
    <source>
        <dbReference type="ARBA" id="ARBA00022989"/>
    </source>
</evidence>
<comment type="subcellular location">
    <subcellularLocation>
        <location evidence="1">Cell membrane</location>
        <topology evidence="1">Multi-pass membrane protein</topology>
    </subcellularLocation>
</comment>
<feature type="transmembrane region" description="Helical" evidence="12">
    <location>
        <begin position="218"/>
        <end position="236"/>
    </location>
</feature>
<evidence type="ECO:0000256" key="7">
    <source>
        <dbReference type="ARBA" id="ARBA00022723"/>
    </source>
</evidence>
<sequence length="463" mass="51588">MGNVITLARLQFAVTTVYHFFFVPLTIGLALLLAIMESFYVKTKDEKYKHMTKFWGKLFLINFAMGVVTGLVQEFQFGMNWSNYSRYVGDIFGVPLAIEALLAFFLESTFLGIWIFGWDKVSKKIHLASIWIVALSTMLSAFWILTANSFMHEPVGYVINNGRAELDSFSKVLGNSHLWVQFPHTIFAAMATGGFFVLGISAYHLAKKNKEEWVKSSLKIGIVTALISTILVAGAGDAQGKYLVKHLPMKMAAAEALWDSKDPAPLSIVSIVDEKNKKNTFEIAIPKLLSFMSYNSFSGKVEGLNDIQARYEKQYGAGNYIPPVTLSFYTFRAMVGSGVMMLLLALLAVFFYKKGKIEDKKGFLKILTIAIVLPYIANSTGWILTESSRTPWIVFGLLKLDQAISPTVSASYVLTSLIVFTLLYSILMVIDVILMFKFAKESPLKVEAGKSEAKGNKEGSLWI</sequence>
<feature type="transmembrane region" description="Helical" evidence="12">
    <location>
        <begin position="329"/>
        <end position="351"/>
    </location>
</feature>
<dbReference type="RefSeq" id="WP_202747458.1">
    <property type="nucleotide sequence ID" value="NZ_JAESWC010000002.1"/>
</dbReference>
<feature type="transmembrane region" description="Helical" evidence="12">
    <location>
        <begin position="92"/>
        <end position="116"/>
    </location>
</feature>
<protein>
    <submittedName>
        <fullName evidence="13">Cytochrome ubiquinol oxidase subunit I</fullName>
    </submittedName>
</protein>
<keyword evidence="9 12" id="KW-1133">Transmembrane helix</keyword>